<dbReference type="RefSeq" id="WP_210513133.1">
    <property type="nucleotide sequence ID" value="NZ_JAFIDN010000012.1"/>
</dbReference>
<evidence type="ECO:0000256" key="8">
    <source>
        <dbReference type="ARBA" id="ARBA00023303"/>
    </source>
</evidence>
<evidence type="ECO:0000256" key="4">
    <source>
        <dbReference type="ARBA" id="ARBA00022692"/>
    </source>
</evidence>
<feature type="transmembrane region" description="Helical" evidence="11">
    <location>
        <begin position="71"/>
        <end position="88"/>
    </location>
</feature>
<feature type="binding site" evidence="11">
    <location>
        <position position="80"/>
    </location>
    <ligand>
        <name>Na(+)</name>
        <dbReference type="ChEBI" id="CHEBI:29101"/>
        <note>structural</note>
    </ligand>
</feature>
<organism evidence="12 13">
    <name type="scientific">Natronogracilivirga saccharolytica</name>
    <dbReference type="NCBI Taxonomy" id="2812953"/>
    <lineage>
        <taxon>Bacteria</taxon>
        <taxon>Pseudomonadati</taxon>
        <taxon>Balneolota</taxon>
        <taxon>Balneolia</taxon>
        <taxon>Balneolales</taxon>
        <taxon>Cyclonatronaceae</taxon>
        <taxon>Natronogracilivirga</taxon>
    </lineage>
</organism>
<dbReference type="GO" id="GO:0062054">
    <property type="term" value="F:fluoride channel activity"/>
    <property type="evidence" value="ECO:0007669"/>
    <property type="project" value="UniProtKB-UniRule"/>
</dbReference>
<evidence type="ECO:0000256" key="5">
    <source>
        <dbReference type="ARBA" id="ARBA00022989"/>
    </source>
</evidence>
<keyword evidence="3" id="KW-0997">Cell inner membrane</keyword>
<comment type="subcellular location">
    <subcellularLocation>
        <location evidence="1 11">Cell membrane</location>
        <topology evidence="1 11">Multi-pass membrane protein</topology>
    </subcellularLocation>
</comment>
<dbReference type="Pfam" id="PF02537">
    <property type="entry name" value="CRCB"/>
    <property type="match status" value="1"/>
</dbReference>
<evidence type="ECO:0000313" key="13">
    <source>
        <dbReference type="Proteomes" id="UP000673975"/>
    </source>
</evidence>
<reference evidence="12" key="1">
    <citation type="submission" date="2021-02" db="EMBL/GenBank/DDBJ databases">
        <title>Natronogracilivirga saccharolytica gen. nov. sp. nov. a new anaerobic, haloalkiliphilic carbohydrate-fermenting bacterium from soda lake and proposing of Cyclonatronumiaceae fam. nov. in the phylum Balneolaeota.</title>
        <authorList>
            <person name="Zhilina T.N."/>
            <person name="Sorokin D.Y."/>
            <person name="Zavarzina D.G."/>
            <person name="Toshchakov S.V."/>
            <person name="Kublanov I.V."/>
        </authorList>
    </citation>
    <scope>NUCLEOTIDE SEQUENCE</scope>
    <source>
        <strain evidence="12">Z-1702</strain>
    </source>
</reference>
<evidence type="ECO:0000256" key="6">
    <source>
        <dbReference type="ARBA" id="ARBA00023065"/>
    </source>
</evidence>
<keyword evidence="4 11" id="KW-0812">Transmembrane</keyword>
<dbReference type="Proteomes" id="UP000673975">
    <property type="component" value="Unassembled WGS sequence"/>
</dbReference>
<dbReference type="PANTHER" id="PTHR28259">
    <property type="entry name" value="FLUORIDE EXPORT PROTEIN 1-RELATED"/>
    <property type="match status" value="1"/>
</dbReference>
<keyword evidence="5 11" id="KW-1133">Transmembrane helix</keyword>
<evidence type="ECO:0000256" key="9">
    <source>
        <dbReference type="ARBA" id="ARBA00035120"/>
    </source>
</evidence>
<keyword evidence="8 11" id="KW-0407">Ion channel</keyword>
<keyword evidence="6 11" id="KW-0406">Ion transport</keyword>
<evidence type="ECO:0000256" key="3">
    <source>
        <dbReference type="ARBA" id="ARBA00022519"/>
    </source>
</evidence>
<accession>A0A8J7S837</accession>
<keyword evidence="13" id="KW-1185">Reference proteome</keyword>
<comment type="caution">
    <text evidence="12">The sequence shown here is derived from an EMBL/GenBank/DDBJ whole genome shotgun (WGS) entry which is preliminary data.</text>
</comment>
<dbReference type="GO" id="GO:0005886">
    <property type="term" value="C:plasma membrane"/>
    <property type="evidence" value="ECO:0007669"/>
    <property type="project" value="UniProtKB-SubCell"/>
</dbReference>
<name>A0A8J7S837_9BACT</name>
<dbReference type="InterPro" id="IPR003691">
    <property type="entry name" value="FluC"/>
</dbReference>
<comment type="catalytic activity">
    <reaction evidence="10">
        <text>fluoride(in) = fluoride(out)</text>
        <dbReference type="Rhea" id="RHEA:76159"/>
        <dbReference type="ChEBI" id="CHEBI:17051"/>
    </reaction>
    <physiologicalReaction direction="left-to-right" evidence="10">
        <dbReference type="Rhea" id="RHEA:76160"/>
    </physiologicalReaction>
</comment>
<dbReference type="GO" id="GO:0046872">
    <property type="term" value="F:metal ion binding"/>
    <property type="evidence" value="ECO:0007669"/>
    <property type="project" value="UniProtKB-KW"/>
</dbReference>
<comment type="similarity">
    <text evidence="9 11">Belongs to the fluoride channel Fluc/FEX (TC 1.A.43) family.</text>
</comment>
<feature type="transmembrane region" description="Helical" evidence="11">
    <location>
        <begin position="108"/>
        <end position="127"/>
    </location>
</feature>
<keyword evidence="11" id="KW-0813">Transport</keyword>
<feature type="transmembrane region" description="Helical" evidence="11">
    <location>
        <begin position="9"/>
        <end position="27"/>
    </location>
</feature>
<feature type="transmembrane region" description="Helical" evidence="11">
    <location>
        <begin position="39"/>
        <end position="59"/>
    </location>
</feature>
<proteinExistence type="inferred from homology"/>
<evidence type="ECO:0000256" key="7">
    <source>
        <dbReference type="ARBA" id="ARBA00023136"/>
    </source>
</evidence>
<protein>
    <recommendedName>
        <fullName evidence="11">Fluoride-specific ion channel FluC</fullName>
    </recommendedName>
</protein>
<comment type="activity regulation">
    <text evidence="11">Na(+) is not transported, but it plays an essential structural role and its presence is essential for fluoride channel function.</text>
</comment>
<gene>
    <name evidence="11" type="primary">fluC</name>
    <name evidence="11" type="synonym">crcB</name>
    <name evidence="12" type="ORF">NATSA_13460</name>
</gene>
<dbReference type="HAMAP" id="MF_00454">
    <property type="entry name" value="FluC"/>
    <property type="match status" value="1"/>
</dbReference>
<evidence type="ECO:0000256" key="10">
    <source>
        <dbReference type="ARBA" id="ARBA00035585"/>
    </source>
</evidence>
<keyword evidence="7 11" id="KW-0472">Membrane</keyword>
<sequence>MTYDITGELLISLAAAGALGALLRYAFDNLVHRLYTTRYPSGILLVNLSGAFFAGWLAASAATGLVTEQQHIILAVGFAGSYTTFSGWMVQTVELALAGVWGQAFSNIMLHVVFGWLLTMAGLWLGAG</sequence>
<keyword evidence="11" id="KW-0479">Metal-binding</keyword>
<evidence type="ECO:0000313" key="12">
    <source>
        <dbReference type="EMBL" id="MBP3193678.1"/>
    </source>
</evidence>
<dbReference type="PANTHER" id="PTHR28259:SF1">
    <property type="entry name" value="FLUORIDE EXPORT PROTEIN 1-RELATED"/>
    <property type="match status" value="1"/>
</dbReference>
<comment type="function">
    <text evidence="11">Fluoride-specific ion channel. Important for reducing fluoride concentration in the cell, thus reducing its toxicity.</text>
</comment>
<evidence type="ECO:0000256" key="11">
    <source>
        <dbReference type="HAMAP-Rule" id="MF_00454"/>
    </source>
</evidence>
<keyword evidence="11" id="KW-0915">Sodium</keyword>
<evidence type="ECO:0000256" key="1">
    <source>
        <dbReference type="ARBA" id="ARBA00004651"/>
    </source>
</evidence>
<evidence type="ECO:0000256" key="2">
    <source>
        <dbReference type="ARBA" id="ARBA00022475"/>
    </source>
</evidence>
<feature type="binding site" evidence="11">
    <location>
        <position position="83"/>
    </location>
    <ligand>
        <name>Na(+)</name>
        <dbReference type="ChEBI" id="CHEBI:29101"/>
        <note>structural</note>
    </ligand>
</feature>
<dbReference type="EMBL" id="JAFIDN010000012">
    <property type="protein sequence ID" value="MBP3193678.1"/>
    <property type="molecule type" value="Genomic_DNA"/>
</dbReference>
<dbReference type="GO" id="GO:0140114">
    <property type="term" value="P:cellular detoxification of fluoride"/>
    <property type="evidence" value="ECO:0007669"/>
    <property type="project" value="UniProtKB-UniRule"/>
</dbReference>
<dbReference type="AlphaFoldDB" id="A0A8J7S837"/>
<keyword evidence="2 11" id="KW-1003">Cell membrane</keyword>